<dbReference type="FunFam" id="3.40.50.720:FF:000084">
    <property type="entry name" value="Short-chain dehydrogenase reductase"/>
    <property type="match status" value="1"/>
</dbReference>
<reference evidence="3 4" key="1">
    <citation type="submission" date="2016-10" db="EMBL/GenBank/DDBJ databases">
        <title>Genome Sequence of Pseudomonas putida GM4FR.</title>
        <authorList>
            <person name="Poehlein A."/>
            <person name="Wemheuer F."/>
            <person name="Hollensteiner J."/>
            <person name="Wemheuer B."/>
        </authorList>
    </citation>
    <scope>NUCLEOTIDE SEQUENCE [LARGE SCALE GENOMIC DNA]</scope>
    <source>
        <strain evidence="3 4">GM4FR</strain>
    </source>
</reference>
<dbReference type="GO" id="GO:0050664">
    <property type="term" value="F:oxidoreductase activity, acting on NAD(P)H, oxygen as acceptor"/>
    <property type="evidence" value="ECO:0007669"/>
    <property type="project" value="TreeGrafter"/>
</dbReference>
<comment type="caution">
    <text evidence="3">The sequence shown here is derived from an EMBL/GenBank/DDBJ whole genome shotgun (WGS) entry which is preliminary data.</text>
</comment>
<gene>
    <name evidence="3" type="primary">fabG_10</name>
    <name evidence="3" type="ORF">PSEMO_34760</name>
</gene>
<dbReference type="PANTHER" id="PTHR43008">
    <property type="entry name" value="BENZIL REDUCTASE"/>
    <property type="match status" value="1"/>
</dbReference>
<dbReference type="Gene3D" id="3.40.50.720">
    <property type="entry name" value="NAD(P)-binding Rossmann-like Domain"/>
    <property type="match status" value="1"/>
</dbReference>
<dbReference type="AlphaFoldDB" id="A0A1Q9R2N9"/>
<proteinExistence type="inferred from homology"/>
<dbReference type="Pfam" id="PF13561">
    <property type="entry name" value="adh_short_C2"/>
    <property type="match status" value="1"/>
</dbReference>
<dbReference type="OrthoDB" id="8653364at2"/>
<dbReference type="InterPro" id="IPR002347">
    <property type="entry name" value="SDR_fam"/>
</dbReference>
<organism evidence="3 4">
    <name type="scientific">Pseudomonas putida</name>
    <name type="common">Arthrobacter siderocapsulatus</name>
    <dbReference type="NCBI Taxonomy" id="303"/>
    <lineage>
        <taxon>Bacteria</taxon>
        <taxon>Pseudomonadati</taxon>
        <taxon>Pseudomonadota</taxon>
        <taxon>Gammaproteobacteria</taxon>
        <taxon>Pseudomonadales</taxon>
        <taxon>Pseudomonadaceae</taxon>
        <taxon>Pseudomonas</taxon>
    </lineage>
</organism>
<evidence type="ECO:0000256" key="1">
    <source>
        <dbReference type="ARBA" id="ARBA00006484"/>
    </source>
</evidence>
<evidence type="ECO:0000313" key="4">
    <source>
        <dbReference type="Proteomes" id="UP000186736"/>
    </source>
</evidence>
<dbReference type="EMBL" id="MKZO01000029">
    <property type="protein sequence ID" value="OLS61663.1"/>
    <property type="molecule type" value="Genomic_DNA"/>
</dbReference>
<comment type="similarity">
    <text evidence="1">Belongs to the short-chain dehydrogenases/reductases (SDR) family.</text>
</comment>
<dbReference type="NCBIfam" id="NF005559">
    <property type="entry name" value="PRK07231.1"/>
    <property type="match status" value="1"/>
</dbReference>
<protein>
    <submittedName>
        <fullName evidence="3">3-oxoacyl-[acyl-carrier-protein] reductase FabG</fullName>
        <ecNumber evidence="3">1.1.1.100</ecNumber>
    </submittedName>
</protein>
<dbReference type="RefSeq" id="WP_075804275.1">
    <property type="nucleotide sequence ID" value="NZ_MKZO01000029.1"/>
</dbReference>
<dbReference type="SUPFAM" id="SSF51735">
    <property type="entry name" value="NAD(P)-binding Rossmann-fold domains"/>
    <property type="match status" value="1"/>
</dbReference>
<dbReference type="EC" id="1.1.1.100" evidence="3"/>
<dbReference type="InterPro" id="IPR036291">
    <property type="entry name" value="NAD(P)-bd_dom_sf"/>
</dbReference>
<dbReference type="PANTHER" id="PTHR43008:SF4">
    <property type="entry name" value="CHAIN DEHYDROGENASE, PUTATIVE (AFU_ORTHOLOGUE AFUA_4G08710)-RELATED"/>
    <property type="match status" value="1"/>
</dbReference>
<sequence>MSNTLPDRLRLDGKVALVTGGAGGMGEAIALSLAQMGAKVVLTDVSHHVAEVAASIGASVDWIVADVTDSAAVDSVVAETVSRHGKLDILVANAGISYQSTTVDHDDATWRRVMAINLDGTFYAMRAAGRQMLKQGSGNIIGITSICAVTAVRPEIHIGYDVSKAAVSRMCRNLAIEWARTGVRVNAVAPAYTKTKMLHASGDSQPGFMAQWLDDMPVGRLMETHEIADTVAFLASDAASGITGVELMVDGGYSAG</sequence>
<evidence type="ECO:0000256" key="2">
    <source>
        <dbReference type="ARBA" id="ARBA00023002"/>
    </source>
</evidence>
<name>A0A1Q9R2N9_PSEPU</name>
<dbReference type="GO" id="GO:0004316">
    <property type="term" value="F:3-oxoacyl-[acyl-carrier-protein] reductase (NADPH) activity"/>
    <property type="evidence" value="ECO:0007669"/>
    <property type="project" value="UniProtKB-EC"/>
</dbReference>
<dbReference type="Proteomes" id="UP000186736">
    <property type="component" value="Unassembled WGS sequence"/>
</dbReference>
<accession>A0A1Q9R2N9</accession>
<evidence type="ECO:0000313" key="3">
    <source>
        <dbReference type="EMBL" id="OLS61663.1"/>
    </source>
</evidence>
<dbReference type="PRINTS" id="PR00080">
    <property type="entry name" value="SDRFAMILY"/>
</dbReference>
<dbReference type="PRINTS" id="PR00081">
    <property type="entry name" value="GDHRDH"/>
</dbReference>
<keyword evidence="2 3" id="KW-0560">Oxidoreductase</keyword>
<dbReference type="CDD" id="cd05233">
    <property type="entry name" value="SDR_c"/>
    <property type="match status" value="1"/>
</dbReference>